<dbReference type="NCBIfam" id="TIGR00633">
    <property type="entry name" value="xth"/>
    <property type="match status" value="1"/>
</dbReference>
<feature type="active site" evidence="6">
    <location>
        <position position="111"/>
    </location>
</feature>
<feature type="site" description="Important for catalytic activity" evidence="8">
    <location>
        <position position="224"/>
    </location>
</feature>
<evidence type="ECO:0000256" key="9">
    <source>
        <dbReference type="SAM" id="MobiDB-lite"/>
    </source>
</evidence>
<dbReference type="PATRIC" id="fig|378806.16.peg.5486"/>
<dbReference type="InterPro" id="IPR005135">
    <property type="entry name" value="Endo/exonuclease/phosphatase"/>
</dbReference>
<comment type="cofactor">
    <cofactor evidence="7">
        <name>Mg(2+)</name>
        <dbReference type="ChEBI" id="CHEBI:18420"/>
    </cofactor>
    <cofactor evidence="7">
        <name>Mn(2+)</name>
        <dbReference type="ChEBI" id="CHEBI:29035"/>
    </cofactor>
    <text evidence="7">Probably binds two magnesium or manganese ions per subunit.</text>
</comment>
<reference evidence="11 12" key="1">
    <citation type="submission" date="2006-04" db="EMBL/GenBank/DDBJ databases">
        <authorList>
            <person name="Nierman W.C."/>
        </authorList>
    </citation>
    <scope>NUCLEOTIDE SEQUENCE [LARGE SCALE GENOMIC DNA]</scope>
    <source>
        <strain evidence="11 12">DW4/3-1</strain>
    </source>
</reference>
<dbReference type="PANTHER" id="PTHR43250:SF2">
    <property type="entry name" value="EXODEOXYRIBONUCLEASE III"/>
    <property type="match status" value="1"/>
</dbReference>
<dbReference type="GO" id="GO:0004519">
    <property type="term" value="F:endonuclease activity"/>
    <property type="evidence" value="ECO:0007669"/>
    <property type="project" value="InterPro"/>
</dbReference>
<evidence type="ECO:0000256" key="7">
    <source>
        <dbReference type="PIRSR" id="PIRSR604808-2"/>
    </source>
</evidence>
<evidence type="ECO:0000256" key="3">
    <source>
        <dbReference type="ARBA" id="ARBA00022723"/>
    </source>
</evidence>
<dbReference type="PROSITE" id="PS00726">
    <property type="entry name" value="AP_NUCLEASE_F1_1"/>
    <property type="match status" value="1"/>
</dbReference>
<dbReference type="PANTHER" id="PTHR43250">
    <property type="entry name" value="EXODEOXYRIBONUCLEASE III"/>
    <property type="match status" value="1"/>
</dbReference>
<keyword evidence="3 7" id="KW-0479">Metal-binding</keyword>
<dbReference type="Gene3D" id="3.60.10.10">
    <property type="entry name" value="Endonuclease/exonuclease/phosphatase"/>
    <property type="match status" value="1"/>
</dbReference>
<comment type="similarity">
    <text evidence="2">Belongs to the DNA repair enzymes AP/ExoA family.</text>
</comment>
<dbReference type="InterPro" id="IPR004808">
    <property type="entry name" value="AP_endonuc_1"/>
</dbReference>
<dbReference type="PROSITE" id="PS00727">
    <property type="entry name" value="AP_NUCLEASE_F1_2"/>
    <property type="match status" value="1"/>
</dbReference>
<feature type="binding site" evidence="7">
    <location>
        <position position="253"/>
    </location>
    <ligand>
        <name>Mg(2+)</name>
        <dbReference type="ChEBI" id="CHEBI:18420"/>
        <label>1</label>
    </ligand>
</feature>
<proteinExistence type="inferred from homology"/>
<evidence type="ECO:0000259" key="10">
    <source>
        <dbReference type="Pfam" id="PF03372"/>
    </source>
</evidence>
<protein>
    <submittedName>
        <fullName evidence="11">Exodeoxyribonuclease III</fullName>
        <ecNumber evidence="11">3.1.11.2</ecNumber>
    </submittedName>
</protein>
<dbReference type="GO" id="GO:0046872">
    <property type="term" value="F:metal ion binding"/>
    <property type="evidence" value="ECO:0007669"/>
    <property type="project" value="UniProtKB-KW"/>
</dbReference>
<comment type="caution">
    <text evidence="11">The sequence shown here is derived from an EMBL/GenBank/DDBJ whole genome shotgun (WGS) entry which is preliminary data.</text>
</comment>
<dbReference type="InterPro" id="IPR037493">
    <property type="entry name" value="ExoIII-like"/>
</dbReference>
<dbReference type="Pfam" id="PF03372">
    <property type="entry name" value="Exo_endo_phos"/>
    <property type="match status" value="1"/>
</dbReference>
<feature type="active site" description="Proton donor/acceptor" evidence="6">
    <location>
        <position position="152"/>
    </location>
</feature>
<sequence>MRRWRAMKIASWNVNSVRARQERLLNWLKAHQPDVLCLQELKCVDADFPTEAVREAGYHAVTHGQKTYNGVAILSKAEPSDVVLGLSDGVEDSHARLIAATVSGVRVVSAYVPNGQAVDSPAYVYKLEWYSRLRRYLEARHTPDQPLVLCGDWNVAPEPIDVYDPAVWEGQTLFTLKERDALQQVCAFGLADTFRKLHPGVEKKFSWWDYRGLSFPKNLGVRIDHIFATAPLVQRLVKAEIDREERKGKQPSDHAPVWAEFRD</sequence>
<evidence type="ECO:0000256" key="1">
    <source>
        <dbReference type="ARBA" id="ARBA00001936"/>
    </source>
</evidence>
<feature type="site" description="Interaction with DNA substrate" evidence="8">
    <location>
        <position position="254"/>
    </location>
</feature>
<evidence type="ECO:0000313" key="12">
    <source>
        <dbReference type="Proteomes" id="UP000032702"/>
    </source>
</evidence>
<evidence type="ECO:0000256" key="4">
    <source>
        <dbReference type="ARBA" id="ARBA00022801"/>
    </source>
</evidence>
<dbReference type="EMBL" id="AAMD01000057">
    <property type="protein sequence ID" value="EAU66374.1"/>
    <property type="molecule type" value="Genomic_DNA"/>
</dbReference>
<keyword evidence="5 7" id="KW-0460">Magnesium</keyword>
<gene>
    <name evidence="11" type="primary">xth</name>
    <name evidence="11" type="ORF">STIAU_1065</name>
</gene>
<dbReference type="SUPFAM" id="SSF56219">
    <property type="entry name" value="DNase I-like"/>
    <property type="match status" value="1"/>
</dbReference>
<dbReference type="AlphaFoldDB" id="Q091G1"/>
<feature type="domain" description="Endonuclease/exonuclease/phosphatase" evidence="10">
    <location>
        <begin position="10"/>
        <end position="254"/>
    </location>
</feature>
<dbReference type="EC" id="3.1.11.2" evidence="11"/>
<accession>Q091G1</accession>
<feature type="active site" description="Proton acceptor" evidence="6">
    <location>
        <position position="254"/>
    </location>
</feature>
<dbReference type="InterPro" id="IPR020847">
    <property type="entry name" value="AP_endonuclease_F1_BS"/>
</dbReference>
<dbReference type="InterPro" id="IPR036691">
    <property type="entry name" value="Endo/exonu/phosph_ase_sf"/>
</dbReference>
<feature type="site" description="Transition state stabilizer" evidence="8">
    <location>
        <position position="154"/>
    </location>
</feature>
<keyword evidence="7" id="KW-0464">Manganese</keyword>
<evidence type="ECO:0000256" key="8">
    <source>
        <dbReference type="PIRSR" id="PIRSR604808-3"/>
    </source>
</evidence>
<dbReference type="InterPro" id="IPR020848">
    <property type="entry name" value="AP_endonuclease_F1_CS"/>
</dbReference>
<feature type="binding site" evidence="7">
    <location>
        <position position="154"/>
    </location>
    <ligand>
        <name>Mg(2+)</name>
        <dbReference type="ChEBI" id="CHEBI:18420"/>
        <label>1</label>
    </ligand>
</feature>
<name>Q091G1_STIAD</name>
<dbReference type="CDD" id="cd09086">
    <property type="entry name" value="ExoIII-like_AP-endo"/>
    <property type="match status" value="1"/>
</dbReference>
<feature type="binding site" evidence="7">
    <location>
        <position position="13"/>
    </location>
    <ligand>
        <name>Mg(2+)</name>
        <dbReference type="ChEBI" id="CHEBI:18420"/>
        <label>1</label>
    </ligand>
</feature>
<feature type="region of interest" description="Disordered" evidence="9">
    <location>
        <begin position="243"/>
        <end position="263"/>
    </location>
</feature>
<evidence type="ECO:0000256" key="6">
    <source>
        <dbReference type="PIRSR" id="PIRSR604808-1"/>
    </source>
</evidence>
<dbReference type="GO" id="GO:0008311">
    <property type="term" value="F:double-stranded DNA 3'-5' DNA exonuclease activity"/>
    <property type="evidence" value="ECO:0007669"/>
    <property type="project" value="UniProtKB-EC"/>
</dbReference>
<feature type="binding site" evidence="7">
    <location>
        <position position="254"/>
    </location>
    <ligand>
        <name>Mg(2+)</name>
        <dbReference type="ChEBI" id="CHEBI:18420"/>
        <label>1</label>
    </ligand>
</feature>
<evidence type="ECO:0000313" key="11">
    <source>
        <dbReference type="EMBL" id="EAU66374.1"/>
    </source>
</evidence>
<keyword evidence="4 11" id="KW-0378">Hydrolase</keyword>
<feature type="binding site" evidence="7">
    <location>
        <position position="40"/>
    </location>
    <ligand>
        <name>Mg(2+)</name>
        <dbReference type="ChEBI" id="CHEBI:18420"/>
        <label>1</label>
    </ligand>
</feature>
<dbReference type="PROSITE" id="PS51435">
    <property type="entry name" value="AP_NUCLEASE_F1_4"/>
    <property type="match status" value="1"/>
</dbReference>
<dbReference type="GO" id="GO:0003677">
    <property type="term" value="F:DNA binding"/>
    <property type="evidence" value="ECO:0007669"/>
    <property type="project" value="InterPro"/>
</dbReference>
<comment type="cofactor">
    <cofactor evidence="1">
        <name>Mn(2+)</name>
        <dbReference type="ChEBI" id="CHEBI:29035"/>
    </cofactor>
</comment>
<evidence type="ECO:0000256" key="5">
    <source>
        <dbReference type="ARBA" id="ARBA00022842"/>
    </source>
</evidence>
<organism evidence="11 12">
    <name type="scientific">Stigmatella aurantiaca (strain DW4/3-1)</name>
    <dbReference type="NCBI Taxonomy" id="378806"/>
    <lineage>
        <taxon>Bacteria</taxon>
        <taxon>Pseudomonadati</taxon>
        <taxon>Myxococcota</taxon>
        <taxon>Myxococcia</taxon>
        <taxon>Myxococcales</taxon>
        <taxon>Cystobacterineae</taxon>
        <taxon>Archangiaceae</taxon>
        <taxon>Stigmatella</taxon>
    </lineage>
</organism>
<evidence type="ECO:0000256" key="2">
    <source>
        <dbReference type="ARBA" id="ARBA00007092"/>
    </source>
</evidence>
<feature type="binding site" evidence="7">
    <location>
        <position position="152"/>
    </location>
    <ligand>
        <name>Mg(2+)</name>
        <dbReference type="ChEBI" id="CHEBI:18420"/>
        <label>1</label>
    </ligand>
</feature>
<dbReference type="NCBIfam" id="TIGR00195">
    <property type="entry name" value="exoDNase_III"/>
    <property type="match status" value="1"/>
</dbReference>
<dbReference type="Proteomes" id="UP000032702">
    <property type="component" value="Unassembled WGS sequence"/>
</dbReference>
<feature type="compositionally biased region" description="Basic and acidic residues" evidence="9">
    <location>
        <begin position="243"/>
        <end position="252"/>
    </location>
</feature>
<dbReference type="GO" id="GO:0006281">
    <property type="term" value="P:DNA repair"/>
    <property type="evidence" value="ECO:0007669"/>
    <property type="project" value="InterPro"/>
</dbReference>